<keyword evidence="2" id="KW-0472">Membrane</keyword>
<reference evidence="3" key="1">
    <citation type="submission" date="2022-03" db="EMBL/GenBank/DDBJ databases">
        <authorList>
            <person name="Woo C.Y."/>
        </authorList>
    </citation>
    <scope>NUCLEOTIDE SEQUENCE</scope>
    <source>
        <strain evidence="3">CYS-02</strain>
    </source>
</reference>
<comment type="caution">
    <text evidence="3">The sequence shown here is derived from an EMBL/GenBank/DDBJ whole genome shotgun (WGS) entry which is preliminary data.</text>
</comment>
<organism evidence="3 4">
    <name type="scientific">Variovorax terrae</name>
    <dbReference type="NCBI Taxonomy" id="2923278"/>
    <lineage>
        <taxon>Bacteria</taxon>
        <taxon>Pseudomonadati</taxon>
        <taxon>Pseudomonadota</taxon>
        <taxon>Betaproteobacteria</taxon>
        <taxon>Burkholderiales</taxon>
        <taxon>Comamonadaceae</taxon>
        <taxon>Variovorax</taxon>
    </lineage>
</organism>
<dbReference type="Proteomes" id="UP001139447">
    <property type="component" value="Unassembled WGS sequence"/>
</dbReference>
<keyword evidence="2" id="KW-1133">Transmembrane helix</keyword>
<proteinExistence type="predicted"/>
<feature type="compositionally biased region" description="Low complexity" evidence="1">
    <location>
        <begin position="81"/>
        <end position="91"/>
    </location>
</feature>
<keyword evidence="4" id="KW-1185">Reference proteome</keyword>
<dbReference type="AlphaFoldDB" id="A0A9X2AMI4"/>
<dbReference type="EMBL" id="JALGBI010000001">
    <property type="protein sequence ID" value="MCJ0763758.1"/>
    <property type="molecule type" value="Genomic_DNA"/>
</dbReference>
<name>A0A9X2AMI4_9BURK</name>
<evidence type="ECO:0000256" key="2">
    <source>
        <dbReference type="SAM" id="Phobius"/>
    </source>
</evidence>
<evidence type="ECO:0000256" key="1">
    <source>
        <dbReference type="SAM" id="MobiDB-lite"/>
    </source>
</evidence>
<sequence length="106" mass="11426">MSDLLAGMARLVLRLLLVAMGLVFAASLFVAVAVLACLWFLRALWARLTGRPVTPWVMRVDPRAGWSRFYQAGPRPPSASPAPAGGPVSGRTLQDVTDVEPKEPRG</sequence>
<evidence type="ECO:0000313" key="4">
    <source>
        <dbReference type="Proteomes" id="UP001139447"/>
    </source>
</evidence>
<accession>A0A9X2AMI4</accession>
<feature type="transmembrane region" description="Helical" evidence="2">
    <location>
        <begin position="12"/>
        <end position="41"/>
    </location>
</feature>
<keyword evidence="2" id="KW-0812">Transmembrane</keyword>
<evidence type="ECO:0000313" key="3">
    <source>
        <dbReference type="EMBL" id="MCJ0763758.1"/>
    </source>
</evidence>
<feature type="region of interest" description="Disordered" evidence="1">
    <location>
        <begin position="71"/>
        <end position="106"/>
    </location>
</feature>
<gene>
    <name evidence="3" type="ORF">MMF98_11130</name>
</gene>
<protein>
    <submittedName>
        <fullName evidence="3">Uncharacterized protein</fullName>
    </submittedName>
</protein>
<dbReference type="RefSeq" id="WP_243306335.1">
    <property type="nucleotide sequence ID" value="NZ_JALGBI010000001.1"/>
</dbReference>